<evidence type="ECO:0000256" key="2">
    <source>
        <dbReference type="ARBA" id="ARBA00023125"/>
    </source>
</evidence>
<evidence type="ECO:0000313" key="5">
    <source>
        <dbReference type="EMBL" id="TWH19276.1"/>
    </source>
</evidence>
<evidence type="ECO:0000259" key="4">
    <source>
        <dbReference type="PROSITE" id="PS50932"/>
    </source>
</evidence>
<protein>
    <submittedName>
        <fullName evidence="5">LacI family transcriptional regulator</fullName>
    </submittedName>
</protein>
<keyword evidence="3" id="KW-0804">Transcription</keyword>
<dbReference type="AlphaFoldDB" id="A0A660C7F7"/>
<evidence type="ECO:0000313" key="6">
    <source>
        <dbReference type="Proteomes" id="UP000317303"/>
    </source>
</evidence>
<evidence type="ECO:0000256" key="1">
    <source>
        <dbReference type="ARBA" id="ARBA00023015"/>
    </source>
</evidence>
<dbReference type="SMART" id="SM00354">
    <property type="entry name" value="HTH_LACI"/>
    <property type="match status" value="1"/>
</dbReference>
<feature type="domain" description="HTH lacI-type" evidence="4">
    <location>
        <begin position="2"/>
        <end position="56"/>
    </location>
</feature>
<evidence type="ECO:0000256" key="3">
    <source>
        <dbReference type="ARBA" id="ARBA00023163"/>
    </source>
</evidence>
<name>A0A660C7F7_9PSEU</name>
<organism evidence="5 6">
    <name type="scientific">Prauserella rugosa</name>
    <dbReference type="NCBI Taxonomy" id="43354"/>
    <lineage>
        <taxon>Bacteria</taxon>
        <taxon>Bacillati</taxon>
        <taxon>Actinomycetota</taxon>
        <taxon>Actinomycetes</taxon>
        <taxon>Pseudonocardiales</taxon>
        <taxon>Pseudonocardiaceae</taxon>
        <taxon>Prauserella</taxon>
    </lineage>
</organism>
<dbReference type="GO" id="GO:0000976">
    <property type="term" value="F:transcription cis-regulatory region binding"/>
    <property type="evidence" value="ECO:0007669"/>
    <property type="project" value="TreeGrafter"/>
</dbReference>
<dbReference type="Pfam" id="PF13377">
    <property type="entry name" value="Peripla_BP_3"/>
    <property type="match status" value="1"/>
</dbReference>
<dbReference type="InterPro" id="IPR046335">
    <property type="entry name" value="LacI/GalR-like_sensor"/>
</dbReference>
<proteinExistence type="predicted"/>
<dbReference type="CDD" id="cd06267">
    <property type="entry name" value="PBP1_LacI_sugar_binding-like"/>
    <property type="match status" value="1"/>
</dbReference>
<dbReference type="SUPFAM" id="SSF53822">
    <property type="entry name" value="Periplasmic binding protein-like I"/>
    <property type="match status" value="1"/>
</dbReference>
<dbReference type="InterPro" id="IPR010982">
    <property type="entry name" value="Lambda_DNA-bd_dom_sf"/>
</dbReference>
<keyword evidence="1" id="KW-0805">Transcription regulation</keyword>
<dbReference type="PANTHER" id="PTHR30146">
    <property type="entry name" value="LACI-RELATED TRANSCRIPTIONAL REPRESSOR"/>
    <property type="match status" value="1"/>
</dbReference>
<dbReference type="Gene3D" id="3.40.50.2300">
    <property type="match status" value="2"/>
</dbReference>
<sequence>MTTMRDVAALAGVSAKTVSRVFNNDEHVLPETRARVELAMRELSYVPNAVATTFRNGRAPVVGVVVPDLLDPFFAAVAESVNQVAVEHGMSTMVTTIGDDARQEGTLVGRLLSQSLSGLVIAPVATDNAYLARWAEKLPIVFVDRAPSGVSADAFLEDDEGGARMGVEHLLARGHRRIAFVADLSDVPTGRSRLRGYRAALSEHGIDRDETYEMFGVLDRESAADAVARLAALPEPPTAIFSSNARSTMALVPVLRRQPHAVVGFGDFPMADMVTPAMTVIDQDPALLGDHAARRVFDRLEHPKRRFRRRTVLPVRLIERESCKVAPPTQ</sequence>
<dbReference type="PRINTS" id="PR00036">
    <property type="entry name" value="HTHLACI"/>
</dbReference>
<dbReference type="CDD" id="cd01392">
    <property type="entry name" value="HTH_LacI"/>
    <property type="match status" value="1"/>
</dbReference>
<accession>A0A660C7F7</accession>
<dbReference type="Pfam" id="PF00356">
    <property type="entry name" value="LacI"/>
    <property type="match status" value="1"/>
</dbReference>
<dbReference type="PROSITE" id="PS50932">
    <property type="entry name" value="HTH_LACI_2"/>
    <property type="match status" value="1"/>
</dbReference>
<dbReference type="EMBL" id="VLJV01000001">
    <property type="protein sequence ID" value="TWH19276.1"/>
    <property type="molecule type" value="Genomic_DNA"/>
</dbReference>
<dbReference type="InterPro" id="IPR028082">
    <property type="entry name" value="Peripla_BP_I"/>
</dbReference>
<keyword evidence="2" id="KW-0238">DNA-binding</keyword>
<dbReference type="GO" id="GO:0003700">
    <property type="term" value="F:DNA-binding transcription factor activity"/>
    <property type="evidence" value="ECO:0007669"/>
    <property type="project" value="TreeGrafter"/>
</dbReference>
<dbReference type="Proteomes" id="UP000317303">
    <property type="component" value="Unassembled WGS sequence"/>
</dbReference>
<keyword evidence="6" id="KW-1185">Reference proteome</keyword>
<dbReference type="RefSeq" id="WP_030532728.1">
    <property type="nucleotide sequence ID" value="NZ_JOIJ01000009.1"/>
</dbReference>
<dbReference type="OrthoDB" id="3595338at2"/>
<dbReference type="InterPro" id="IPR000843">
    <property type="entry name" value="HTH_LacI"/>
</dbReference>
<gene>
    <name evidence="5" type="ORF">JD82_01099</name>
</gene>
<dbReference type="SUPFAM" id="SSF47413">
    <property type="entry name" value="lambda repressor-like DNA-binding domains"/>
    <property type="match status" value="1"/>
</dbReference>
<reference evidence="5 6" key="1">
    <citation type="submission" date="2019-07" db="EMBL/GenBank/DDBJ databases">
        <title>R&amp;d 2014.</title>
        <authorList>
            <person name="Klenk H.-P."/>
        </authorList>
    </citation>
    <scope>NUCLEOTIDE SEQUENCE [LARGE SCALE GENOMIC DNA]</scope>
    <source>
        <strain evidence="5 6">DSM 43194</strain>
    </source>
</reference>
<dbReference type="Gene3D" id="1.10.260.40">
    <property type="entry name" value="lambda repressor-like DNA-binding domains"/>
    <property type="match status" value="1"/>
</dbReference>
<dbReference type="PANTHER" id="PTHR30146:SF109">
    <property type="entry name" value="HTH-TYPE TRANSCRIPTIONAL REGULATOR GALS"/>
    <property type="match status" value="1"/>
</dbReference>
<comment type="caution">
    <text evidence="5">The sequence shown here is derived from an EMBL/GenBank/DDBJ whole genome shotgun (WGS) entry which is preliminary data.</text>
</comment>